<feature type="region of interest" description="Disordered" evidence="1">
    <location>
        <begin position="1"/>
        <end position="30"/>
    </location>
</feature>
<dbReference type="EMBL" id="CAQL01000777">
    <property type="protein sequence ID" value="CCQ57212.1"/>
    <property type="molecule type" value="Genomic_DNA"/>
</dbReference>
<dbReference type="AlphaFoldDB" id="T2IWM6"/>
<sequence>MKARNILNTQNENNASQLEMVNESESSRIPQYQEAAKSVFDTLRSKEQGEKWRNKLVIHRDS</sequence>
<evidence type="ECO:0000313" key="2">
    <source>
        <dbReference type="EMBL" id="CCQ57212.1"/>
    </source>
</evidence>
<dbReference type="Proteomes" id="UP000017981">
    <property type="component" value="Unassembled WGS sequence"/>
</dbReference>
<name>T2IWM6_CROWT</name>
<gene>
    <name evidence="2" type="ORF">CWATWH0005_1870</name>
</gene>
<comment type="caution">
    <text evidence="2">The sequence shown here is derived from an EMBL/GenBank/DDBJ whole genome shotgun (WGS) entry which is preliminary data.</text>
</comment>
<protein>
    <submittedName>
        <fullName evidence="2">Uncharacterized protein</fullName>
    </submittedName>
</protein>
<reference evidence="2 3" key="1">
    <citation type="submission" date="2013-01" db="EMBL/GenBank/DDBJ databases">
        <authorList>
            <person name="Bench S."/>
        </authorList>
    </citation>
    <scope>NUCLEOTIDE SEQUENCE [LARGE SCALE GENOMIC DNA]</scope>
    <source>
        <strain evidence="2 3">WH 0005</strain>
    </source>
</reference>
<evidence type="ECO:0000313" key="3">
    <source>
        <dbReference type="Proteomes" id="UP000017981"/>
    </source>
</evidence>
<evidence type="ECO:0000256" key="1">
    <source>
        <dbReference type="SAM" id="MobiDB-lite"/>
    </source>
</evidence>
<reference evidence="2 3" key="2">
    <citation type="submission" date="2013-09" db="EMBL/GenBank/DDBJ databases">
        <title>Whole genome comparison of six Crocosphaera watsonii strains with differing phenotypes.</title>
        <authorList>
            <person name="Bench S.R."/>
            <person name="Heller P."/>
            <person name="Frank I."/>
            <person name="Arciniega M."/>
            <person name="Shilova I.N."/>
            <person name="Zehr J.P."/>
        </authorList>
    </citation>
    <scope>NUCLEOTIDE SEQUENCE [LARGE SCALE GENOMIC DNA]</scope>
    <source>
        <strain evidence="2 3">WH 0005</strain>
    </source>
</reference>
<accession>T2IWM6</accession>
<organism evidence="2 3">
    <name type="scientific">Crocosphaera watsonii WH 0005</name>
    <dbReference type="NCBI Taxonomy" id="423472"/>
    <lineage>
        <taxon>Bacteria</taxon>
        <taxon>Bacillati</taxon>
        <taxon>Cyanobacteriota</taxon>
        <taxon>Cyanophyceae</taxon>
        <taxon>Oscillatoriophycideae</taxon>
        <taxon>Chroococcales</taxon>
        <taxon>Aphanothecaceae</taxon>
        <taxon>Crocosphaera</taxon>
    </lineage>
</organism>
<proteinExistence type="predicted"/>